<accession>A0A4Q2UJJ6</accession>
<gene>
    <name evidence="2" type="ORF">EQG79_13765</name>
</gene>
<dbReference type="InterPro" id="IPR014054">
    <property type="entry name" value="Phage_regulatory_Rha"/>
</dbReference>
<reference evidence="2 3" key="1">
    <citation type="submission" date="2019-01" db="EMBL/GenBank/DDBJ databases">
        <title>Spirosoma flava sp. nov., a propanil-degrading bacterium isolated from herbicide-contaminated soil.</title>
        <authorList>
            <person name="Zhang L."/>
            <person name="Jiang J.-D."/>
        </authorList>
    </citation>
    <scope>NUCLEOTIDE SEQUENCE [LARGE SCALE GENOMIC DNA]</scope>
    <source>
        <strain evidence="2 3">TY50</strain>
    </source>
</reference>
<name>A0A4Q2UJJ6_9BACT</name>
<sequence>MKSTAPQPAGQSSTGPVRTMNSLEIAELTGKIHKNVIRDIRTMLRQLKAAAADGSTLSFHCESGFYVSEQGKQLPLYWLDKNTTITLLSGYDVVARHKIIQRWQQLEEERSQVSESPEVKQLLVFTQRPKQIANSKEVNSYNFSQGGKDQAIAYNRANCFHHTGKTPHEILHWAKTKGVPSKHRTSAKEVIRTFKPAVASSMALADDFCKTGRIGIDEASIICKTHALPLFQKMQELGITEAPKPVPQLKQAR</sequence>
<feature type="region of interest" description="Disordered" evidence="1">
    <location>
        <begin position="1"/>
        <end position="20"/>
    </location>
</feature>
<keyword evidence="3" id="KW-1185">Reference proteome</keyword>
<evidence type="ECO:0000256" key="1">
    <source>
        <dbReference type="SAM" id="MobiDB-lite"/>
    </source>
</evidence>
<evidence type="ECO:0000313" key="2">
    <source>
        <dbReference type="EMBL" id="RYC69663.1"/>
    </source>
</evidence>
<dbReference type="EMBL" id="SBLB01000003">
    <property type="protein sequence ID" value="RYC69663.1"/>
    <property type="molecule type" value="Genomic_DNA"/>
</dbReference>
<evidence type="ECO:0008006" key="4">
    <source>
        <dbReference type="Google" id="ProtNLM"/>
    </source>
</evidence>
<comment type="caution">
    <text evidence="2">The sequence shown here is derived from an EMBL/GenBank/DDBJ whole genome shotgun (WGS) entry which is preliminary data.</text>
</comment>
<dbReference type="Pfam" id="PF09669">
    <property type="entry name" value="Phage_pRha"/>
    <property type="match status" value="1"/>
</dbReference>
<proteinExistence type="predicted"/>
<dbReference type="Proteomes" id="UP000290407">
    <property type="component" value="Unassembled WGS sequence"/>
</dbReference>
<evidence type="ECO:0000313" key="3">
    <source>
        <dbReference type="Proteomes" id="UP000290407"/>
    </source>
</evidence>
<organism evidence="2 3">
    <name type="scientific">Spirosoma sordidisoli</name>
    <dbReference type="NCBI Taxonomy" id="2502893"/>
    <lineage>
        <taxon>Bacteria</taxon>
        <taxon>Pseudomonadati</taxon>
        <taxon>Bacteroidota</taxon>
        <taxon>Cytophagia</taxon>
        <taxon>Cytophagales</taxon>
        <taxon>Cytophagaceae</taxon>
        <taxon>Spirosoma</taxon>
    </lineage>
</organism>
<protein>
    <recommendedName>
        <fullName evidence="4">Rha family transcriptional regulator</fullName>
    </recommendedName>
</protein>
<dbReference type="AlphaFoldDB" id="A0A4Q2UJJ6"/>